<proteinExistence type="predicted"/>
<gene>
    <name evidence="2" type="ORF">O3P69_016666</name>
</gene>
<accession>A0AAW0T1U9</accession>
<name>A0AAW0T1U9_SCYPA</name>
<dbReference type="EMBL" id="JARAKH010000042">
    <property type="protein sequence ID" value="KAK8380182.1"/>
    <property type="molecule type" value="Genomic_DNA"/>
</dbReference>
<feature type="region of interest" description="Disordered" evidence="1">
    <location>
        <begin position="63"/>
        <end position="88"/>
    </location>
</feature>
<feature type="compositionally biased region" description="Low complexity" evidence="1">
    <location>
        <begin position="70"/>
        <end position="88"/>
    </location>
</feature>
<sequence>MRTLSRREHQNIVQIMLHHGKDQWLHLNHISRCTTRGKYSDLVAEHKKSGIWKSTQNLVVEATASQHGQPDQPSPNSTSPTSPLTESW</sequence>
<organism evidence="2 3">
    <name type="scientific">Scylla paramamosain</name>
    <name type="common">Mud crab</name>
    <dbReference type="NCBI Taxonomy" id="85552"/>
    <lineage>
        <taxon>Eukaryota</taxon>
        <taxon>Metazoa</taxon>
        <taxon>Ecdysozoa</taxon>
        <taxon>Arthropoda</taxon>
        <taxon>Crustacea</taxon>
        <taxon>Multicrustacea</taxon>
        <taxon>Malacostraca</taxon>
        <taxon>Eumalacostraca</taxon>
        <taxon>Eucarida</taxon>
        <taxon>Decapoda</taxon>
        <taxon>Pleocyemata</taxon>
        <taxon>Brachyura</taxon>
        <taxon>Eubrachyura</taxon>
        <taxon>Portunoidea</taxon>
        <taxon>Portunidae</taxon>
        <taxon>Portuninae</taxon>
        <taxon>Scylla</taxon>
    </lineage>
</organism>
<evidence type="ECO:0000313" key="3">
    <source>
        <dbReference type="Proteomes" id="UP001487740"/>
    </source>
</evidence>
<comment type="caution">
    <text evidence="2">The sequence shown here is derived from an EMBL/GenBank/DDBJ whole genome shotgun (WGS) entry which is preliminary data.</text>
</comment>
<keyword evidence="3" id="KW-1185">Reference proteome</keyword>
<evidence type="ECO:0000313" key="2">
    <source>
        <dbReference type="EMBL" id="KAK8380182.1"/>
    </source>
</evidence>
<dbReference type="Proteomes" id="UP001487740">
    <property type="component" value="Unassembled WGS sequence"/>
</dbReference>
<dbReference type="AlphaFoldDB" id="A0AAW0T1U9"/>
<protein>
    <submittedName>
        <fullName evidence="2">Uncharacterized protein</fullName>
    </submittedName>
</protein>
<reference evidence="2 3" key="1">
    <citation type="submission" date="2023-03" db="EMBL/GenBank/DDBJ databases">
        <title>High-quality genome of Scylla paramamosain provides insights in environmental adaptation.</title>
        <authorList>
            <person name="Zhang L."/>
        </authorList>
    </citation>
    <scope>NUCLEOTIDE SEQUENCE [LARGE SCALE GENOMIC DNA]</scope>
    <source>
        <strain evidence="2">LZ_2023a</strain>
        <tissue evidence="2">Muscle</tissue>
    </source>
</reference>
<evidence type="ECO:0000256" key="1">
    <source>
        <dbReference type="SAM" id="MobiDB-lite"/>
    </source>
</evidence>